<dbReference type="Proteomes" id="UP000195208">
    <property type="component" value="Unassembled WGS sequence"/>
</dbReference>
<keyword evidence="3 6" id="KW-0067">ATP-binding</keyword>
<protein>
    <submittedName>
        <fullName evidence="5 6">ABC transporter ATP-binding protein</fullName>
    </submittedName>
</protein>
<dbReference type="SUPFAM" id="SSF52540">
    <property type="entry name" value="P-loop containing nucleoside triphosphate hydrolases"/>
    <property type="match status" value="1"/>
</dbReference>
<evidence type="ECO:0000313" key="7">
    <source>
        <dbReference type="Proteomes" id="UP000195208"/>
    </source>
</evidence>
<reference evidence="5 7" key="1">
    <citation type="submission" date="2017-04" db="EMBL/GenBank/DDBJ databases">
        <title>Staphylococcus agnetis, a potential pathogen in the broiler production.</title>
        <authorList>
            <person name="Poulsen L."/>
        </authorList>
    </citation>
    <scope>NUCLEOTIDE SEQUENCE [LARGE SCALE GENOMIC DNA]</scope>
    <source>
        <strain evidence="5 7">723_310714_2_2_spleen</strain>
    </source>
</reference>
<accession>A0ABD7TVU2</accession>
<dbReference type="Pfam" id="PF00005">
    <property type="entry name" value="ABC_tran"/>
    <property type="match status" value="1"/>
</dbReference>
<evidence type="ECO:0000313" key="6">
    <source>
        <dbReference type="EMBL" id="UXU57072.1"/>
    </source>
</evidence>
<dbReference type="SMART" id="SM00382">
    <property type="entry name" value="AAA"/>
    <property type="match status" value="1"/>
</dbReference>
<dbReference type="PANTHER" id="PTHR42939:SF1">
    <property type="entry name" value="ABC TRANSPORTER ATP-BINDING PROTEIN ALBC-RELATED"/>
    <property type="match status" value="1"/>
</dbReference>
<evidence type="ECO:0000259" key="4">
    <source>
        <dbReference type="PROSITE" id="PS50893"/>
    </source>
</evidence>
<reference evidence="6" key="2">
    <citation type="submission" date="2022-03" db="EMBL/GenBank/DDBJ databases">
        <title>Comparative Genomics of East African Camel-Associated Staphylococcaceae spp.: Diversity and Inheritance of Traits Involved in Host-Pathogen Interactions.</title>
        <authorList>
            <person name="Akarsu H."/>
            <person name="Liljander A."/>
            <person name="Younan M."/>
            <person name="Brodard I."/>
            <person name="Glucks I."/>
            <person name="Labroussaa F."/>
            <person name="Overesch G."/>
            <person name="Kuhnert P."/>
            <person name="Perreten V."/>
            <person name="Drexler J.F."/>
            <person name="Corman V.M."/>
            <person name="Falquet L."/>
            <person name="Jores J."/>
        </authorList>
    </citation>
    <scope>NUCLEOTIDE SEQUENCE</scope>
    <source>
        <strain evidence="6">IVB6197</strain>
    </source>
</reference>
<dbReference type="EMBL" id="CP094809">
    <property type="protein sequence ID" value="UXU57072.1"/>
    <property type="molecule type" value="Genomic_DNA"/>
</dbReference>
<keyword evidence="2" id="KW-0547">Nucleotide-binding</keyword>
<dbReference type="InterPro" id="IPR051782">
    <property type="entry name" value="ABC_Transporter_VariousFunc"/>
</dbReference>
<evidence type="ECO:0000313" key="8">
    <source>
        <dbReference type="Proteomes" id="UP001065705"/>
    </source>
</evidence>
<dbReference type="RefSeq" id="WP_085622220.1">
    <property type="nucleotide sequence ID" value="NZ_CP094809.1"/>
</dbReference>
<keyword evidence="7" id="KW-1185">Reference proteome</keyword>
<dbReference type="InterPro" id="IPR027417">
    <property type="entry name" value="P-loop_NTPase"/>
</dbReference>
<evidence type="ECO:0000313" key="5">
    <source>
        <dbReference type="EMBL" id="OTW30985.1"/>
    </source>
</evidence>
<sequence>MLNVISLSKKYKNSDFFSLNDVSFELNEGEIVGLIGNNGAGKTTLMKLIAKTLTPTSGKIEINHNNINEKSNSLKKVNFMIEAAFFKHISAYDNIKYYLNINKQNASQKQIQEVMQLVNLWHVKDKKPSHFSFGMKQRLGLAMCLASNPNVVIMDEPFVGLDPNGVLTLTKRLKLWAKEKNMAILISSHQLNELETICDRYLYLEDGMLKKSFNKSQQNCTLIFLQDPIHTINLKSFQNTTIENNVVKTFLDGNEFNELVNTLCKNNIIKKIERYDYLRDIFKGEDK</sequence>
<organism evidence="6 8">
    <name type="scientific">Staphylococcus agnetis</name>
    <dbReference type="NCBI Taxonomy" id="985762"/>
    <lineage>
        <taxon>Bacteria</taxon>
        <taxon>Bacillati</taxon>
        <taxon>Bacillota</taxon>
        <taxon>Bacilli</taxon>
        <taxon>Bacillales</taxon>
        <taxon>Staphylococcaceae</taxon>
        <taxon>Staphylococcus</taxon>
    </lineage>
</organism>
<dbReference type="InterPro" id="IPR003439">
    <property type="entry name" value="ABC_transporter-like_ATP-bd"/>
</dbReference>
<dbReference type="InterPro" id="IPR003593">
    <property type="entry name" value="AAA+_ATPase"/>
</dbReference>
<dbReference type="PROSITE" id="PS00211">
    <property type="entry name" value="ABC_TRANSPORTER_1"/>
    <property type="match status" value="1"/>
</dbReference>
<evidence type="ECO:0000256" key="2">
    <source>
        <dbReference type="ARBA" id="ARBA00022741"/>
    </source>
</evidence>
<dbReference type="PROSITE" id="PS50893">
    <property type="entry name" value="ABC_TRANSPORTER_2"/>
    <property type="match status" value="1"/>
</dbReference>
<evidence type="ECO:0000256" key="3">
    <source>
        <dbReference type="ARBA" id="ARBA00022840"/>
    </source>
</evidence>
<dbReference type="Proteomes" id="UP001065705">
    <property type="component" value="Chromosome"/>
</dbReference>
<dbReference type="AlphaFoldDB" id="A0ABD7TVU2"/>
<evidence type="ECO:0000256" key="1">
    <source>
        <dbReference type="ARBA" id="ARBA00022448"/>
    </source>
</evidence>
<dbReference type="Gene3D" id="3.40.50.300">
    <property type="entry name" value="P-loop containing nucleotide triphosphate hydrolases"/>
    <property type="match status" value="1"/>
</dbReference>
<feature type="domain" description="ABC transporter" evidence="4">
    <location>
        <begin position="2"/>
        <end position="231"/>
    </location>
</feature>
<gene>
    <name evidence="5" type="ORF">B9M88_08020</name>
    <name evidence="6" type="ORF">MUA95_11010</name>
</gene>
<keyword evidence="1" id="KW-0813">Transport</keyword>
<name>A0ABD7TVU2_9STAP</name>
<proteinExistence type="predicted"/>
<dbReference type="PANTHER" id="PTHR42939">
    <property type="entry name" value="ABC TRANSPORTER ATP-BINDING PROTEIN ALBC-RELATED"/>
    <property type="match status" value="1"/>
</dbReference>
<dbReference type="InterPro" id="IPR017871">
    <property type="entry name" value="ABC_transporter-like_CS"/>
</dbReference>
<dbReference type="EMBL" id="NEFX01000014">
    <property type="protein sequence ID" value="OTW30985.1"/>
    <property type="molecule type" value="Genomic_DNA"/>
</dbReference>
<dbReference type="GO" id="GO:0005524">
    <property type="term" value="F:ATP binding"/>
    <property type="evidence" value="ECO:0007669"/>
    <property type="project" value="UniProtKB-KW"/>
</dbReference>